<dbReference type="PANTHER" id="PTHR11177">
    <property type="entry name" value="CHITINASE"/>
    <property type="match status" value="1"/>
</dbReference>
<dbReference type="InterPro" id="IPR001579">
    <property type="entry name" value="Glyco_hydro_18_chit_AS"/>
</dbReference>
<dbReference type="InParanoid" id="A0A409WY82"/>
<dbReference type="SUPFAM" id="SSF51445">
    <property type="entry name" value="(Trans)glycosidases"/>
    <property type="match status" value="1"/>
</dbReference>
<organism evidence="9 10">
    <name type="scientific">Psilocybe cyanescens</name>
    <dbReference type="NCBI Taxonomy" id="93625"/>
    <lineage>
        <taxon>Eukaryota</taxon>
        <taxon>Fungi</taxon>
        <taxon>Dikarya</taxon>
        <taxon>Basidiomycota</taxon>
        <taxon>Agaricomycotina</taxon>
        <taxon>Agaricomycetes</taxon>
        <taxon>Agaricomycetidae</taxon>
        <taxon>Agaricales</taxon>
        <taxon>Agaricineae</taxon>
        <taxon>Strophariaceae</taxon>
        <taxon>Psilocybe</taxon>
    </lineage>
</organism>
<evidence type="ECO:0000256" key="3">
    <source>
        <dbReference type="ARBA" id="ARBA00023024"/>
    </source>
</evidence>
<dbReference type="GO" id="GO:0008843">
    <property type="term" value="F:endochitinase activity"/>
    <property type="evidence" value="ECO:0007669"/>
    <property type="project" value="UniProtKB-EC"/>
</dbReference>
<dbReference type="Pfam" id="PF00704">
    <property type="entry name" value="Glyco_hydro_18"/>
    <property type="match status" value="1"/>
</dbReference>
<dbReference type="SMART" id="SM00636">
    <property type="entry name" value="Glyco_18"/>
    <property type="match status" value="1"/>
</dbReference>
<keyword evidence="3" id="KW-0146">Chitin degradation</keyword>
<dbReference type="GO" id="GO:0000272">
    <property type="term" value="P:polysaccharide catabolic process"/>
    <property type="evidence" value="ECO:0007669"/>
    <property type="project" value="UniProtKB-KW"/>
</dbReference>
<dbReference type="Gene3D" id="3.10.50.10">
    <property type="match status" value="1"/>
</dbReference>
<dbReference type="InterPro" id="IPR050314">
    <property type="entry name" value="Glycosyl_Hydrlase_18"/>
</dbReference>
<dbReference type="GO" id="GO:0006032">
    <property type="term" value="P:chitin catabolic process"/>
    <property type="evidence" value="ECO:0007669"/>
    <property type="project" value="UniProtKB-KW"/>
</dbReference>
<dbReference type="InterPro" id="IPR001223">
    <property type="entry name" value="Glyco_hydro18_cat"/>
</dbReference>
<gene>
    <name evidence="9" type="ORF">CVT25_007061</name>
</gene>
<comment type="catalytic activity">
    <reaction evidence="1">
        <text>Random endo-hydrolysis of N-acetyl-beta-D-glucosaminide (1-&gt;4)-beta-linkages in chitin and chitodextrins.</text>
        <dbReference type="EC" id="3.2.1.14"/>
    </reaction>
</comment>
<dbReference type="InterPro" id="IPR017853">
    <property type="entry name" value="GH"/>
</dbReference>
<proteinExistence type="predicted"/>
<evidence type="ECO:0000256" key="1">
    <source>
        <dbReference type="ARBA" id="ARBA00000822"/>
    </source>
</evidence>
<evidence type="ECO:0000313" key="9">
    <source>
        <dbReference type="EMBL" id="PPQ83470.1"/>
    </source>
</evidence>
<dbReference type="SUPFAM" id="SSF54556">
    <property type="entry name" value="Chitinase insertion domain"/>
    <property type="match status" value="1"/>
</dbReference>
<evidence type="ECO:0000313" key="10">
    <source>
        <dbReference type="Proteomes" id="UP000283269"/>
    </source>
</evidence>
<evidence type="ECO:0000256" key="2">
    <source>
        <dbReference type="ARBA" id="ARBA00022801"/>
    </source>
</evidence>
<dbReference type="PANTHER" id="PTHR11177:SF333">
    <property type="entry name" value="CHITINASE"/>
    <property type="match status" value="1"/>
</dbReference>
<name>A0A409WY82_PSICY</name>
<evidence type="ECO:0000256" key="7">
    <source>
        <dbReference type="RuleBase" id="RU000489"/>
    </source>
</evidence>
<dbReference type="PROSITE" id="PS51910">
    <property type="entry name" value="GH18_2"/>
    <property type="match status" value="1"/>
</dbReference>
<dbReference type="PROSITE" id="PS01095">
    <property type="entry name" value="GH18_1"/>
    <property type="match status" value="1"/>
</dbReference>
<reference evidence="9 10" key="1">
    <citation type="journal article" date="2018" name="Evol. Lett.">
        <title>Horizontal gene cluster transfer increased hallucinogenic mushroom diversity.</title>
        <authorList>
            <person name="Reynolds H.T."/>
            <person name="Vijayakumar V."/>
            <person name="Gluck-Thaler E."/>
            <person name="Korotkin H.B."/>
            <person name="Matheny P.B."/>
            <person name="Slot J.C."/>
        </authorList>
    </citation>
    <scope>NUCLEOTIDE SEQUENCE [LARGE SCALE GENOMIC DNA]</scope>
    <source>
        <strain evidence="9 10">2631</strain>
    </source>
</reference>
<dbReference type="OrthoDB" id="73875at2759"/>
<keyword evidence="5 7" id="KW-0326">Glycosidase</keyword>
<dbReference type="Proteomes" id="UP000283269">
    <property type="component" value="Unassembled WGS sequence"/>
</dbReference>
<evidence type="ECO:0000259" key="8">
    <source>
        <dbReference type="PROSITE" id="PS51910"/>
    </source>
</evidence>
<comment type="caution">
    <text evidence="9">The sequence shown here is derived from an EMBL/GenBank/DDBJ whole genome shotgun (WGS) entry which is preliminary data.</text>
</comment>
<dbReference type="Gene3D" id="3.20.20.80">
    <property type="entry name" value="Glycosidases"/>
    <property type="match status" value="1"/>
</dbReference>
<dbReference type="InterPro" id="IPR011583">
    <property type="entry name" value="Chitinase_II/V-like_cat"/>
</dbReference>
<keyword evidence="2 7" id="KW-0378">Hydrolase</keyword>
<protein>
    <recommendedName>
        <fullName evidence="8">GH18 domain-containing protein</fullName>
    </recommendedName>
</protein>
<sequence length="1528" mass="166044">MLPICQLDHVPEIYHAQMEHVVMVLAVSAVLAHRIAVLVCAHRTVTQRLNVDLLPTLRMSLVPSPSAVASLVFAALQTIFVGKAVKAIAGSLRPLHAEQSSATARRIGYYEGWAINRAGKCGAYEPEQIAADTLTHINFAFALISSSYQIIEMTKGDSELWRRTTALKKGRPALKVYLSIGGWTFNDQPTQSIFSNMVGSTANTNTFIKSVLSVMETYAFDGIDVDWEYPVAWDRGGVPADKENYVAFMKAVKSAFTPHKYGLTFTAPSSFWYLQHFDLPGMLKYADWVNVMTYDLHVTEIDQAFQLYWRVGVDPKQMVMGMGFYGRSFTLASSDCAHAGCAWTSGGKPGVCSGNSGTLMYSEIMSIVSTLALPIQIDEDAAVAYIAWGNQWVSFDNDQTFGMKTSYANDHCIGGTMIWSIDQDDNNYSALDALYPGISAIDRDTISSNTACYVADCGAKSCYPDTMVSTGYYNPVSGNCDLDKGIPAPVCCPDAKERGYKDEKSACVPECEPYEILVSKDIIGETTNEKCLLGMTALCCRNPNLYVPPDCEFTSDDGTCDVGQFSLFTDPVGDGSETCLGGNTRSYCCDPPVDLPAPFSDIFPSGVPDNGNDAFHVDLDPDVGLKTSESGTFSTFTETDNENTGAFGEIFIDSPKDSSVSSLNLQSDWVLTGCDAQSDQPQKVAAYCAKPGSLSCQHVFIGGAEHTIVELPKSCGLGPYARIVSLDTHPNQSALNDYHAKAKPASENVFLLHFDYDFAAIPAENGPIYMRADVTDMPGYWDSVVDSPPERRQWLEERGIWRNPKEKRWWGAFNAWLSKITTLEVDKSQTRSFFWSDTWNIFHAETHCEGPPQFDASLDISLTGTADMSARYGFYLQGTVVPPAVTAAYAIIASDATASAKFTVKGEAQVTYNSDTVTFASFGFPGLYYPGLLTVGPSLVLEGYIAGQLSVQGELSTSVSYHFPPINYALGKTGTDVVGPAATPDKPTQGYGYNFGVNVDISGDVTIHVVPTIQLGISVLKGQLIEAEAYIRADLYAGIAMNGSISLASAPKLCIAPHYGLIVQGGVTGNVLYWETSTAPFTFYNKDFIFGDVCWSSFSEPSVNVKRDLPRIEKSMGEIAQSHGTPTRPGARMIQTVGNTKREIQPSYELSKRGAFVPTCPGFLSCPNINNQIGQDNTDNDIYSDYDPNADDDSNYRRDFVDSDLLNVGVAANSSLIFSPISTVKVSGCATIAFEPNAYDKAGTTYWNLAAPNTLDGNLRAYTTAVGYVSTNSYGREHVYEMQLLTDFIGSLAQSSALWMNAAGTTNFCSWAQTYINNPSSYTNINQGKGRSVIDRLKSCQPSNSGSVVSNRMPWLESTANGMKAKAFAGNTLRSSSTFKRYSYSKKVFEIRAATGLISYMTDGTVADQFVAVSNCVKDVWSTFSVAYNADSTVDAPNKGNFNMVSTYRSFITSTTQNMLTNLRSAVSQMIGFYSTSAGGDTVQKTVDLNYGTLSAQGTTPVSANDLRNSIFSRFTGANFVGAITSRL</sequence>
<keyword evidence="10" id="KW-1185">Reference proteome</keyword>
<evidence type="ECO:0000256" key="4">
    <source>
        <dbReference type="ARBA" id="ARBA00023277"/>
    </source>
</evidence>
<evidence type="ECO:0000256" key="6">
    <source>
        <dbReference type="ARBA" id="ARBA00023326"/>
    </source>
</evidence>
<keyword evidence="6" id="KW-0624">Polysaccharide degradation</keyword>
<dbReference type="STRING" id="93625.A0A409WY82"/>
<dbReference type="InterPro" id="IPR029070">
    <property type="entry name" value="Chitinase_insertion_sf"/>
</dbReference>
<keyword evidence="4" id="KW-0119">Carbohydrate metabolism</keyword>
<dbReference type="EMBL" id="NHYD01003015">
    <property type="protein sequence ID" value="PPQ83470.1"/>
    <property type="molecule type" value="Genomic_DNA"/>
</dbReference>
<accession>A0A409WY82</accession>
<evidence type="ECO:0000256" key="5">
    <source>
        <dbReference type="ARBA" id="ARBA00023295"/>
    </source>
</evidence>
<feature type="domain" description="GH18" evidence="8">
    <location>
        <begin position="104"/>
        <end position="441"/>
    </location>
</feature>
<dbReference type="GO" id="GO:0008061">
    <property type="term" value="F:chitin binding"/>
    <property type="evidence" value="ECO:0007669"/>
    <property type="project" value="InterPro"/>
</dbReference>